<sequence length="103" mass="12337">MTFSSCQFILPTASIDGDPIEQKLNDNFYISDYCLEDNYCLLEKNQNYVYEMKIENIDSICFIDKNEIYLHSNEKYYLISERDIVEIDRINYKMVSINNYLNN</sequence>
<reference evidence="1" key="1">
    <citation type="submission" date="2022-04" db="EMBL/GenBank/DDBJ databases">
        <title>Consumption of N2O by Flavobacterium azooxidireducens sp. nov. isolated from Decomposing Leaf Litter of Phragmites australis (Cav.).</title>
        <authorList>
            <person name="Behrendt U."/>
            <person name="Spanner T."/>
            <person name="Augustin J."/>
            <person name="Horn M.A."/>
            <person name="Kolb S."/>
            <person name="Ulrich A."/>
        </authorList>
    </citation>
    <scope>NUCLEOTIDE SEQUENCE</scope>
    <source>
        <strain evidence="1">IGB 4-14</strain>
    </source>
</reference>
<evidence type="ECO:0000313" key="1">
    <source>
        <dbReference type="EMBL" id="UPQ79090.1"/>
    </source>
</evidence>
<dbReference type="RefSeq" id="WP_248434086.1">
    <property type="nucleotide sequence ID" value="NZ_CP096205.1"/>
</dbReference>
<dbReference type="Proteomes" id="UP000830583">
    <property type="component" value="Chromosome"/>
</dbReference>
<dbReference type="EMBL" id="CP096205">
    <property type="protein sequence ID" value="UPQ79090.1"/>
    <property type="molecule type" value="Genomic_DNA"/>
</dbReference>
<evidence type="ECO:0000313" key="2">
    <source>
        <dbReference type="Proteomes" id="UP000830583"/>
    </source>
</evidence>
<keyword evidence="2" id="KW-1185">Reference proteome</keyword>
<name>A0ABY4KI55_9FLAO</name>
<gene>
    <name evidence="1" type="ORF">M0M57_15900</name>
</gene>
<accession>A0ABY4KI55</accession>
<proteinExistence type="predicted"/>
<protein>
    <submittedName>
        <fullName evidence="1">Uncharacterized protein</fullName>
    </submittedName>
</protein>
<organism evidence="1 2">
    <name type="scientific">Flavobacterium azooxidireducens</name>
    <dbReference type="NCBI Taxonomy" id="1871076"/>
    <lineage>
        <taxon>Bacteria</taxon>
        <taxon>Pseudomonadati</taxon>
        <taxon>Bacteroidota</taxon>
        <taxon>Flavobacteriia</taxon>
        <taxon>Flavobacteriales</taxon>
        <taxon>Flavobacteriaceae</taxon>
        <taxon>Flavobacterium</taxon>
    </lineage>
</organism>